<dbReference type="GO" id="GO:0005509">
    <property type="term" value="F:calcium ion binding"/>
    <property type="evidence" value="ECO:0007669"/>
    <property type="project" value="TreeGrafter"/>
</dbReference>
<dbReference type="InterPro" id="IPR011042">
    <property type="entry name" value="6-blade_b-propeller_TolB-like"/>
</dbReference>
<dbReference type="PRINTS" id="PR01790">
    <property type="entry name" value="SMP30FAMILY"/>
</dbReference>
<keyword evidence="3" id="KW-0479">Metal-binding</keyword>
<keyword evidence="3" id="KW-0862">Zinc</keyword>
<name>A0A4U0S228_9ACTN</name>
<dbReference type="InterPro" id="IPR005511">
    <property type="entry name" value="SMP-30"/>
</dbReference>
<feature type="active site" description="Proton donor/acceptor" evidence="2">
    <location>
        <position position="205"/>
    </location>
</feature>
<dbReference type="AlphaFoldDB" id="A0A4U0S228"/>
<evidence type="ECO:0000313" key="5">
    <source>
        <dbReference type="EMBL" id="TKA02882.1"/>
    </source>
</evidence>
<evidence type="ECO:0000313" key="6">
    <source>
        <dbReference type="Proteomes" id="UP000305778"/>
    </source>
</evidence>
<feature type="domain" description="SMP-30/Gluconolactonase/LRE-like region" evidence="4">
    <location>
        <begin position="17"/>
        <end position="263"/>
    </location>
</feature>
<reference evidence="5 6" key="1">
    <citation type="submission" date="2019-04" db="EMBL/GenBank/DDBJ databases">
        <title>Streptomyces oryziradicis sp. nov., a novel actinomycete isolated from rhizosphere soil of rice (Oryza sativa L.).</title>
        <authorList>
            <person name="Li C."/>
        </authorList>
    </citation>
    <scope>NUCLEOTIDE SEQUENCE [LARGE SCALE GENOMIC DNA]</scope>
    <source>
        <strain evidence="5 6">NEAU-C40</strain>
    </source>
</reference>
<dbReference type="Gene3D" id="2.120.10.30">
    <property type="entry name" value="TolB, C-terminal domain"/>
    <property type="match status" value="1"/>
</dbReference>
<dbReference type="PANTHER" id="PTHR10907">
    <property type="entry name" value="REGUCALCIN"/>
    <property type="match status" value="1"/>
</dbReference>
<accession>A0A4U0S228</accession>
<feature type="binding site" evidence="3">
    <location>
        <position position="205"/>
    </location>
    <ligand>
        <name>a divalent metal cation</name>
        <dbReference type="ChEBI" id="CHEBI:60240"/>
    </ligand>
</feature>
<dbReference type="OrthoDB" id="2633250at2"/>
<evidence type="ECO:0000259" key="4">
    <source>
        <dbReference type="Pfam" id="PF08450"/>
    </source>
</evidence>
<protein>
    <submittedName>
        <fullName evidence="5">SMP-30/gluconolactonase/LRE family protein</fullName>
    </submittedName>
</protein>
<keyword evidence="6" id="KW-1185">Reference proteome</keyword>
<evidence type="ECO:0000256" key="3">
    <source>
        <dbReference type="PIRSR" id="PIRSR605511-2"/>
    </source>
</evidence>
<feature type="binding site" evidence="3">
    <location>
        <position position="18"/>
    </location>
    <ligand>
        <name>a divalent metal cation</name>
        <dbReference type="ChEBI" id="CHEBI:60240"/>
    </ligand>
</feature>
<organism evidence="5 6">
    <name type="scientific">Actinacidiphila oryziradicis</name>
    <dbReference type="NCBI Taxonomy" id="2571141"/>
    <lineage>
        <taxon>Bacteria</taxon>
        <taxon>Bacillati</taxon>
        <taxon>Actinomycetota</taxon>
        <taxon>Actinomycetes</taxon>
        <taxon>Kitasatosporales</taxon>
        <taxon>Streptomycetaceae</taxon>
        <taxon>Actinacidiphila</taxon>
    </lineage>
</organism>
<evidence type="ECO:0000256" key="2">
    <source>
        <dbReference type="PIRSR" id="PIRSR605511-1"/>
    </source>
</evidence>
<dbReference type="GO" id="GO:0004341">
    <property type="term" value="F:gluconolactonase activity"/>
    <property type="evidence" value="ECO:0007669"/>
    <property type="project" value="TreeGrafter"/>
</dbReference>
<feature type="binding site" evidence="3">
    <location>
        <position position="108"/>
    </location>
    <ligand>
        <name>substrate</name>
    </ligand>
</feature>
<proteinExistence type="inferred from homology"/>
<dbReference type="EMBL" id="SUMC01000061">
    <property type="protein sequence ID" value="TKA02882.1"/>
    <property type="molecule type" value="Genomic_DNA"/>
</dbReference>
<dbReference type="GO" id="GO:0019853">
    <property type="term" value="P:L-ascorbic acid biosynthetic process"/>
    <property type="evidence" value="ECO:0007669"/>
    <property type="project" value="TreeGrafter"/>
</dbReference>
<dbReference type="Proteomes" id="UP000305778">
    <property type="component" value="Unassembled WGS sequence"/>
</dbReference>
<comment type="caution">
    <text evidence="5">The sequence shown here is derived from an EMBL/GenBank/DDBJ whole genome shotgun (WGS) entry which is preliminary data.</text>
</comment>
<feature type="binding site" evidence="3">
    <location>
        <position position="156"/>
    </location>
    <ligand>
        <name>a divalent metal cation</name>
        <dbReference type="ChEBI" id="CHEBI:60240"/>
    </ligand>
</feature>
<comment type="cofactor">
    <cofactor evidence="3">
        <name>Zn(2+)</name>
        <dbReference type="ChEBI" id="CHEBI:29105"/>
    </cofactor>
    <text evidence="3">Binds 1 divalent metal cation per subunit.</text>
</comment>
<dbReference type="PANTHER" id="PTHR10907:SF47">
    <property type="entry name" value="REGUCALCIN"/>
    <property type="match status" value="1"/>
</dbReference>
<gene>
    <name evidence="5" type="ORF">FCI23_38190</name>
</gene>
<evidence type="ECO:0000256" key="1">
    <source>
        <dbReference type="ARBA" id="ARBA00008853"/>
    </source>
</evidence>
<sequence>MRTVVSRVAGNHRAEHAEGPCWDPRLDKLLWVDQYAGLVHQANFDADTRYLEVEHSFQVGVPAGAVAPSIGPDGGWLLAAGHGFAHMSHDGTVTQLGQPEADAGQRMRMNDGKADPRGALWAGSMAFGKQPGAGSLYRLDPDGTITVARTRTTISNGLAFSADGDWLYYIDTPTQRVDRFHIAADGRLTDQATAVTIDPSLGHPDGMCIDAEGCLWVALWDGCAVHRYTPAGELLAIVEVDAPQVSSCTFGGPDLGTLFITTSAENMTGAQRARHEHSGKIFCADVGVKGLPADAYAPKP</sequence>
<dbReference type="Pfam" id="PF08450">
    <property type="entry name" value="SGL"/>
    <property type="match status" value="1"/>
</dbReference>
<feature type="binding site" evidence="3">
    <location>
        <position position="110"/>
    </location>
    <ligand>
        <name>substrate</name>
    </ligand>
</feature>
<dbReference type="InterPro" id="IPR013658">
    <property type="entry name" value="SGL"/>
</dbReference>
<comment type="similarity">
    <text evidence="1">Belongs to the SMP-30/CGR1 family.</text>
</comment>
<dbReference type="RefSeq" id="WP_136728767.1">
    <property type="nucleotide sequence ID" value="NZ_SUMC01000061.1"/>
</dbReference>
<dbReference type="SUPFAM" id="SSF63829">
    <property type="entry name" value="Calcium-dependent phosphotriesterase"/>
    <property type="match status" value="1"/>
</dbReference>